<dbReference type="HOGENOM" id="CLU_1990385_0_0_11"/>
<gene>
    <name evidence="1" type="ordered locus">Olsu_1206</name>
</gene>
<accession>E1QW09</accession>
<dbReference type="AlphaFoldDB" id="E1QW09"/>
<sequence length="125" mass="13618">MAQTLQLKWSNDAYTVGAADVVDATGVAGMAGVAGTMDTAGQYAEARTSGVNTPEHVSPVFCSAILLVHYLIHKNSPAVRFTVAVGWQVNFCESRCEICSQKFVTHPDRNVNRLSSGWQERKCER</sequence>
<protein>
    <submittedName>
        <fullName evidence="1">Uncharacterized protein</fullName>
    </submittedName>
</protein>
<evidence type="ECO:0000313" key="1">
    <source>
        <dbReference type="EMBL" id="ADK68312.1"/>
    </source>
</evidence>
<dbReference type="EMBL" id="CP002106">
    <property type="protein sequence ID" value="ADK68312.1"/>
    <property type="molecule type" value="Genomic_DNA"/>
</dbReference>
<name>E1QW09_OLSUV</name>
<dbReference type="Proteomes" id="UP000000333">
    <property type="component" value="Chromosome"/>
</dbReference>
<organism evidence="1 2">
    <name type="scientific">Olsenella uli (strain ATCC 49627 / DSM 7084 / CCUG 31166 / CIP 109912 / JCM 12494 / LMG 11480 / NCIMB 702895 / VPI D76D-27C)</name>
    <name type="common">Lactobacillus uli</name>
    <dbReference type="NCBI Taxonomy" id="633147"/>
    <lineage>
        <taxon>Bacteria</taxon>
        <taxon>Bacillati</taxon>
        <taxon>Actinomycetota</taxon>
        <taxon>Coriobacteriia</taxon>
        <taxon>Coriobacteriales</taxon>
        <taxon>Atopobiaceae</taxon>
        <taxon>Olsenella</taxon>
    </lineage>
</organism>
<proteinExistence type="predicted"/>
<reference evidence="1 2" key="1">
    <citation type="journal article" date="2010" name="Stand. Genomic Sci.">
        <title>Complete genome sequence of Olsenella uli type strain (VPI D76D-27C).</title>
        <authorList>
            <person name="Goker M."/>
            <person name="Held B."/>
            <person name="Lucas S."/>
            <person name="Nolan M."/>
            <person name="Yasawong M."/>
            <person name="Glavina Del Rio T."/>
            <person name="Tice H."/>
            <person name="Cheng J.F."/>
            <person name="Bruce D."/>
            <person name="Detter J.C."/>
            <person name="Tapia R."/>
            <person name="Han C."/>
            <person name="Goodwin L."/>
            <person name="Pitluck S."/>
            <person name="Liolios K."/>
            <person name="Ivanova N."/>
            <person name="Mavromatis K."/>
            <person name="Mikhailova N."/>
            <person name="Pati A."/>
            <person name="Chen A."/>
            <person name="Palaniappan K."/>
            <person name="Land M."/>
            <person name="Hauser L."/>
            <person name="Chang Y.J."/>
            <person name="Jeffries C.D."/>
            <person name="Rohde M."/>
            <person name="Sikorski J."/>
            <person name="Pukall R."/>
            <person name="Woyke T."/>
            <person name="Bristow J."/>
            <person name="Eisen J.A."/>
            <person name="Markowitz V."/>
            <person name="Hugenholtz P."/>
            <person name="Kyrpides N.C."/>
            <person name="Klenk H.P."/>
            <person name="Lapidus A."/>
        </authorList>
    </citation>
    <scope>NUCLEOTIDE SEQUENCE [LARGE SCALE GENOMIC DNA]</scope>
    <source>
        <strain evidence="2">ATCC 49627 / DSM 7084 / CIP 109912 / JCM 12494 / NCIMB 702895 / VPI D76D-27C</strain>
    </source>
</reference>
<dbReference type="KEGG" id="ols:Olsu_1206"/>
<keyword evidence="2" id="KW-1185">Reference proteome</keyword>
<dbReference type="STRING" id="633147.Olsu_1206"/>
<evidence type="ECO:0000313" key="2">
    <source>
        <dbReference type="Proteomes" id="UP000000333"/>
    </source>
</evidence>